<evidence type="ECO:0000313" key="4">
    <source>
        <dbReference type="EMBL" id="MCW4629750.1"/>
    </source>
</evidence>
<comment type="similarity">
    <text evidence="3">Belongs to the CheD family.</text>
</comment>
<dbReference type="EC" id="3.5.1.44" evidence="3"/>
<sequence>MEITKQRIILHAGDYYFGNEQAQVHTLLGSCISIALWHPEKRIGGMCHFALPYRFERNDQRLNPRFADDCMTLFARSAKRNHTQLRDYQAKIFGGGNMYEKQYRTDQSDPNRRPVGEKNVAAAFELLSKHEVPILVAHVGEFGHRRIVFDIETGDVWVKFSPIIKMGNQESLTGVS</sequence>
<dbReference type="InterPro" id="IPR038592">
    <property type="entry name" value="CheD-like_sf"/>
</dbReference>
<keyword evidence="2 3" id="KW-0378">Hydrolase</keyword>
<dbReference type="InterPro" id="IPR005659">
    <property type="entry name" value="Chemorcpt_Glu_NH3ase_CheD"/>
</dbReference>
<dbReference type="Pfam" id="PF03975">
    <property type="entry name" value="CheD"/>
    <property type="match status" value="1"/>
</dbReference>
<dbReference type="Proteomes" id="UP001431181">
    <property type="component" value="Unassembled WGS sequence"/>
</dbReference>
<protein>
    <recommendedName>
        <fullName evidence="3">Probable chemoreceptor glutamine deamidase CheD</fullName>
        <ecNumber evidence="3">3.5.1.44</ecNumber>
    </recommendedName>
</protein>
<dbReference type="InterPro" id="IPR011324">
    <property type="entry name" value="Cytotoxic_necrot_fac-like_cat"/>
</dbReference>
<name>A0ABT3KGV7_9GAMM</name>
<proteinExistence type="inferred from homology"/>
<comment type="function">
    <text evidence="3">Probably deamidates glutamine residues to glutamate on methyl-accepting chemotaxis receptors (MCPs), playing an important role in chemotaxis.</text>
</comment>
<keyword evidence="1 3" id="KW-0145">Chemotaxis</keyword>
<evidence type="ECO:0000256" key="2">
    <source>
        <dbReference type="ARBA" id="ARBA00022801"/>
    </source>
</evidence>
<evidence type="ECO:0000256" key="1">
    <source>
        <dbReference type="ARBA" id="ARBA00022500"/>
    </source>
</evidence>
<dbReference type="CDD" id="cd16352">
    <property type="entry name" value="CheD"/>
    <property type="match status" value="1"/>
</dbReference>
<keyword evidence="5" id="KW-1185">Reference proteome</keyword>
<gene>
    <name evidence="3" type="primary">cheD</name>
    <name evidence="4" type="ORF">ONZ52_12580</name>
</gene>
<dbReference type="Gene3D" id="3.30.1330.200">
    <property type="match status" value="1"/>
</dbReference>
<dbReference type="SUPFAM" id="SSF64438">
    <property type="entry name" value="CNF1/YfiH-like putative cysteine hydrolases"/>
    <property type="match status" value="1"/>
</dbReference>
<dbReference type="PROSITE" id="PS51257">
    <property type="entry name" value="PROKAR_LIPOPROTEIN"/>
    <property type="match status" value="1"/>
</dbReference>
<comment type="caution">
    <text evidence="4">The sequence shown here is derived from an EMBL/GenBank/DDBJ whole genome shotgun (WGS) entry which is preliminary data.</text>
</comment>
<comment type="catalytic activity">
    <reaction evidence="3">
        <text>L-glutaminyl-[protein] + H2O = L-glutamyl-[protein] + NH4(+)</text>
        <dbReference type="Rhea" id="RHEA:16441"/>
        <dbReference type="Rhea" id="RHEA-COMP:10207"/>
        <dbReference type="Rhea" id="RHEA-COMP:10208"/>
        <dbReference type="ChEBI" id="CHEBI:15377"/>
        <dbReference type="ChEBI" id="CHEBI:28938"/>
        <dbReference type="ChEBI" id="CHEBI:29973"/>
        <dbReference type="ChEBI" id="CHEBI:30011"/>
        <dbReference type="EC" id="3.5.1.44"/>
    </reaction>
</comment>
<organism evidence="4 5">
    <name type="scientific">Marinomonas rhodophyticola</name>
    <dbReference type="NCBI Taxonomy" id="2992803"/>
    <lineage>
        <taxon>Bacteria</taxon>
        <taxon>Pseudomonadati</taxon>
        <taxon>Pseudomonadota</taxon>
        <taxon>Gammaproteobacteria</taxon>
        <taxon>Oceanospirillales</taxon>
        <taxon>Oceanospirillaceae</taxon>
        <taxon>Marinomonas</taxon>
    </lineage>
</organism>
<reference evidence="4" key="1">
    <citation type="submission" date="2022-11" db="EMBL/GenBank/DDBJ databases">
        <title>Marinomonas sp. nov., isolated from marine algae.</title>
        <authorList>
            <person name="Choi D.G."/>
            <person name="Kim J.M."/>
            <person name="Lee J.K."/>
            <person name="Baek J.H."/>
            <person name="Jeon C.O."/>
        </authorList>
    </citation>
    <scope>NUCLEOTIDE SEQUENCE</scope>
    <source>
        <strain evidence="4">KJ51-3</strain>
    </source>
</reference>
<dbReference type="RefSeq" id="WP_265218989.1">
    <property type="nucleotide sequence ID" value="NZ_JAPEUL010000007.1"/>
</dbReference>
<accession>A0ABT3KGV7</accession>
<dbReference type="EMBL" id="JAPEUL010000007">
    <property type="protein sequence ID" value="MCW4629750.1"/>
    <property type="molecule type" value="Genomic_DNA"/>
</dbReference>
<dbReference type="PANTHER" id="PTHR35147">
    <property type="entry name" value="CHEMORECEPTOR GLUTAMINE DEAMIDASE CHED-RELATED"/>
    <property type="match status" value="1"/>
</dbReference>
<dbReference type="PANTHER" id="PTHR35147:SF3">
    <property type="entry name" value="CHEMORECEPTOR GLUTAMINE DEAMIDASE CHED 1-RELATED"/>
    <property type="match status" value="1"/>
</dbReference>
<evidence type="ECO:0000256" key="3">
    <source>
        <dbReference type="HAMAP-Rule" id="MF_01440"/>
    </source>
</evidence>
<evidence type="ECO:0000313" key="5">
    <source>
        <dbReference type="Proteomes" id="UP001431181"/>
    </source>
</evidence>
<dbReference type="HAMAP" id="MF_01440">
    <property type="entry name" value="CheD"/>
    <property type="match status" value="1"/>
</dbReference>